<organism evidence="1 2">
    <name type="scientific">Turneriella parva (strain ATCC BAA-1111 / DSM 21527 / NCTC 11395 / H)</name>
    <name type="common">Leptospira parva</name>
    <dbReference type="NCBI Taxonomy" id="869212"/>
    <lineage>
        <taxon>Bacteria</taxon>
        <taxon>Pseudomonadati</taxon>
        <taxon>Spirochaetota</taxon>
        <taxon>Spirochaetia</taxon>
        <taxon>Leptospirales</taxon>
        <taxon>Leptospiraceae</taxon>
        <taxon>Turneriella</taxon>
    </lineage>
</organism>
<evidence type="ECO:0000313" key="2">
    <source>
        <dbReference type="Proteomes" id="UP000006048"/>
    </source>
</evidence>
<dbReference type="HOGENOM" id="CLU_125405_1_0_12"/>
<evidence type="ECO:0000313" key="1">
    <source>
        <dbReference type="EMBL" id="AFM12111.1"/>
    </source>
</evidence>
<dbReference type="KEGG" id="tpx:Turpa_1463"/>
<dbReference type="InterPro" id="IPR035069">
    <property type="entry name" value="TTHA1013/TTHA0281-like"/>
</dbReference>
<dbReference type="EMBL" id="CP002959">
    <property type="protein sequence ID" value="AFM12111.1"/>
    <property type="molecule type" value="Genomic_DNA"/>
</dbReference>
<dbReference type="Pfam" id="PF05534">
    <property type="entry name" value="HicB"/>
    <property type="match status" value="1"/>
</dbReference>
<sequence length="109" mass="12352">MRTEAKQYTRLIQWSDEDKCFIGECPELLVGGVHGKDEIAVHKALTQVIDEAIEILDKDGRKLPDAIIKHKYSGQFVLRAGETLHKNLAIRAFKSGKSLNEFCIERLSQ</sequence>
<protein>
    <submittedName>
        <fullName evidence="1">HicB family protein</fullName>
    </submittedName>
</protein>
<reference evidence="1 2" key="1">
    <citation type="submission" date="2012-06" db="EMBL/GenBank/DDBJ databases">
        <title>The complete chromosome of genome of Turneriella parva DSM 21527.</title>
        <authorList>
            <consortium name="US DOE Joint Genome Institute (JGI-PGF)"/>
            <person name="Lucas S."/>
            <person name="Han J."/>
            <person name="Lapidus A."/>
            <person name="Bruce D."/>
            <person name="Goodwin L."/>
            <person name="Pitluck S."/>
            <person name="Peters L."/>
            <person name="Kyrpides N."/>
            <person name="Mavromatis K."/>
            <person name="Ivanova N."/>
            <person name="Mikhailova N."/>
            <person name="Chertkov O."/>
            <person name="Detter J.C."/>
            <person name="Tapia R."/>
            <person name="Han C."/>
            <person name="Land M."/>
            <person name="Hauser L."/>
            <person name="Markowitz V."/>
            <person name="Cheng J.-F."/>
            <person name="Hugenholtz P."/>
            <person name="Woyke T."/>
            <person name="Wu D."/>
            <person name="Gronow S."/>
            <person name="Wellnitz S."/>
            <person name="Brambilla E."/>
            <person name="Klenk H.-P."/>
            <person name="Eisen J.A."/>
        </authorList>
    </citation>
    <scope>NUCLEOTIDE SEQUENCE [LARGE SCALE GENOMIC DNA]</scope>
    <source>
        <strain evidence="2">ATCC BAA-1111 / DSM 21527 / NCTC 11395 / H</strain>
    </source>
</reference>
<dbReference type="RefSeq" id="WP_014802625.1">
    <property type="nucleotide sequence ID" value="NC_018020.1"/>
</dbReference>
<keyword evidence="2" id="KW-1185">Reference proteome</keyword>
<dbReference type="OrthoDB" id="198210at2"/>
<accession>I4B4A4</accession>
<gene>
    <name evidence="1" type="ordered locus">Turpa_1463</name>
</gene>
<dbReference type="InterPro" id="IPR008651">
    <property type="entry name" value="Uncharacterised_HicB"/>
</dbReference>
<dbReference type="Proteomes" id="UP000006048">
    <property type="component" value="Chromosome"/>
</dbReference>
<dbReference type="AlphaFoldDB" id="I4B4A4"/>
<name>I4B4A4_TURPD</name>
<dbReference type="SUPFAM" id="SSF143100">
    <property type="entry name" value="TTHA1013/TTHA0281-like"/>
    <property type="match status" value="1"/>
</dbReference>
<proteinExistence type="predicted"/>
<dbReference type="STRING" id="869212.Turpa_1463"/>